<dbReference type="PROSITE" id="PS51175">
    <property type="entry name" value="CBM6"/>
    <property type="match status" value="1"/>
</dbReference>
<name>A0ABX1XLN7_9BACL</name>
<feature type="domain" description="CBM6" evidence="1">
    <location>
        <begin position="380"/>
        <end position="520"/>
    </location>
</feature>
<dbReference type="RefSeq" id="WP_171637860.1">
    <property type="nucleotide sequence ID" value="NZ_WHNY01000092.1"/>
</dbReference>
<organism evidence="2 3">
    <name type="scientific">Paenibacillus plantarum</name>
    <dbReference type="NCBI Taxonomy" id="2654975"/>
    <lineage>
        <taxon>Bacteria</taxon>
        <taxon>Bacillati</taxon>
        <taxon>Bacillota</taxon>
        <taxon>Bacilli</taxon>
        <taxon>Bacillales</taxon>
        <taxon>Paenibacillaceae</taxon>
        <taxon>Paenibacillus</taxon>
    </lineage>
</organism>
<reference evidence="2 3" key="1">
    <citation type="submission" date="2019-10" db="EMBL/GenBank/DDBJ databases">
        <title>Description of Paenibacillus humi sp. nov.</title>
        <authorList>
            <person name="Carlier A."/>
            <person name="Qi S."/>
        </authorList>
    </citation>
    <scope>NUCLEOTIDE SEQUENCE [LARGE SCALE GENOMIC DNA]</scope>
    <source>
        <strain evidence="2 3">LMG 31461</strain>
    </source>
</reference>
<gene>
    <name evidence="2" type="ORF">GC096_36175</name>
</gene>
<evidence type="ECO:0000313" key="2">
    <source>
        <dbReference type="EMBL" id="NOU69457.1"/>
    </source>
</evidence>
<dbReference type="Gene3D" id="2.60.120.560">
    <property type="entry name" value="Exo-inulinase, domain 1"/>
    <property type="match status" value="1"/>
</dbReference>
<keyword evidence="3" id="KW-1185">Reference proteome</keyword>
<dbReference type="EMBL" id="WHNY01000092">
    <property type="protein sequence ID" value="NOU69457.1"/>
    <property type="molecule type" value="Genomic_DNA"/>
</dbReference>
<dbReference type="SUPFAM" id="SSF49899">
    <property type="entry name" value="Concanavalin A-like lectins/glucanases"/>
    <property type="match status" value="1"/>
</dbReference>
<dbReference type="InterPro" id="IPR013320">
    <property type="entry name" value="ConA-like_dom_sf"/>
</dbReference>
<dbReference type="Gene3D" id="2.60.120.260">
    <property type="entry name" value="Galactose-binding domain-like"/>
    <property type="match status" value="1"/>
</dbReference>
<dbReference type="Pfam" id="PF03422">
    <property type="entry name" value="CBM_6"/>
    <property type="match status" value="1"/>
</dbReference>
<sequence length="703" mass="76619">MRKRMVGFVALMIALGLVVSLFTFEGNQVEAATANTPYKTTMGALTTMTWGGGDARPGFATANGYLYSVWGRGNAFKMRKATTYAGLETATENTVTGMDAADWVVGLYYDNATSTFYVTAHMEYDYFLGSVAAHHYRKIKMYKSTDNLATVTKVGDVVTSDNSDIHGYVDYTGNYYDFGAGDHNFYVDEAGGYAYIFYAHAWADLRSNAFATGMFKSERVARAPISQLGDPNAWKNFYYGTWTEPGRGGNASDLANGSNGYVFYSSVIGKYLMMYNNTIASATSLTLQDWTPLYTNTDLTWFYYASALDMDTFSPYIIGSNAIYLELTRRRSAPLTVTNTSTTRTVIDPTYPTESVPDNNYGWDWNFTGTPAPKPLTYVISYQWPYQTHTAGIGFYSDYTVPYSVNYGFGMRMTSTAVGDYVQLNVNVPTAGTYELYSYNATGPVAGDFQLAIDGANQGSTVSLFEAAPAHPQNGLGYKKTSMGTVTFATAGNHTFKYTVTGKNAASTGYQLYFDVIKLAKTTTTTPPPTPVLSENFETGSASGWTTTGGTWAVVTDGSKVYQQSNSAASDTHALKGNTAWTNYTLSAKVKVDGFDSGGYAGVGLDARYSDANNYYSFQYYKLTGQLKIQKKVGGVFTALASKNYAFTTGNWHTMKAVVNGGNLEYWVNGSLELSATDTSLTAGEIGLNAHRANAKFDDVVVQ</sequence>
<accession>A0ABX1XLN7</accession>
<evidence type="ECO:0000313" key="3">
    <source>
        <dbReference type="Proteomes" id="UP000653578"/>
    </source>
</evidence>
<dbReference type="Pfam" id="PF06439">
    <property type="entry name" value="3keto-disac_hyd"/>
    <property type="match status" value="1"/>
</dbReference>
<proteinExistence type="predicted"/>
<comment type="caution">
    <text evidence="2">The sequence shown here is derived from an EMBL/GenBank/DDBJ whole genome shotgun (WGS) entry which is preliminary data.</text>
</comment>
<dbReference type="InterPro" id="IPR005084">
    <property type="entry name" value="CBM6"/>
</dbReference>
<evidence type="ECO:0000259" key="1">
    <source>
        <dbReference type="PROSITE" id="PS51175"/>
    </source>
</evidence>
<dbReference type="InterPro" id="IPR010496">
    <property type="entry name" value="AL/BT2_dom"/>
</dbReference>
<dbReference type="Proteomes" id="UP000653578">
    <property type="component" value="Unassembled WGS sequence"/>
</dbReference>
<protein>
    <submittedName>
        <fullName evidence="2">DUF1080 domain-containing protein</fullName>
    </submittedName>
</protein>